<dbReference type="Proteomes" id="UP000283003">
    <property type="component" value="Unassembled WGS sequence"/>
</dbReference>
<dbReference type="PANTHER" id="PTHR30558:SF7">
    <property type="entry name" value="TOL-PAL SYSTEM PROTEIN TOLR"/>
    <property type="match status" value="1"/>
</dbReference>
<dbReference type="Gene3D" id="3.30.420.270">
    <property type="match status" value="1"/>
</dbReference>
<evidence type="ECO:0000256" key="7">
    <source>
        <dbReference type="RuleBase" id="RU003879"/>
    </source>
</evidence>
<feature type="region of interest" description="Disordered" evidence="8">
    <location>
        <begin position="1"/>
        <end position="22"/>
    </location>
</feature>
<dbReference type="GO" id="GO:0022857">
    <property type="term" value="F:transmembrane transporter activity"/>
    <property type="evidence" value="ECO:0007669"/>
    <property type="project" value="InterPro"/>
</dbReference>
<protein>
    <submittedName>
        <fullName evidence="10">Biopolymer transporter ExbD</fullName>
    </submittedName>
</protein>
<dbReference type="AlphaFoldDB" id="A0A437GZD9"/>
<dbReference type="GO" id="GO:0015031">
    <property type="term" value="P:protein transport"/>
    <property type="evidence" value="ECO:0007669"/>
    <property type="project" value="UniProtKB-KW"/>
</dbReference>
<feature type="transmembrane region" description="Helical" evidence="9">
    <location>
        <begin position="35"/>
        <end position="56"/>
    </location>
</feature>
<evidence type="ECO:0000256" key="3">
    <source>
        <dbReference type="ARBA" id="ARBA00022475"/>
    </source>
</evidence>
<evidence type="ECO:0000256" key="9">
    <source>
        <dbReference type="SAM" id="Phobius"/>
    </source>
</evidence>
<evidence type="ECO:0000256" key="2">
    <source>
        <dbReference type="ARBA" id="ARBA00005811"/>
    </source>
</evidence>
<evidence type="ECO:0000256" key="4">
    <source>
        <dbReference type="ARBA" id="ARBA00022692"/>
    </source>
</evidence>
<name>A0A437GZD9_9SPHN</name>
<organism evidence="10 11">
    <name type="scientific">Croceicoccus ponticola</name>
    <dbReference type="NCBI Taxonomy" id="2217664"/>
    <lineage>
        <taxon>Bacteria</taxon>
        <taxon>Pseudomonadati</taxon>
        <taxon>Pseudomonadota</taxon>
        <taxon>Alphaproteobacteria</taxon>
        <taxon>Sphingomonadales</taxon>
        <taxon>Erythrobacteraceae</taxon>
        <taxon>Croceicoccus</taxon>
    </lineage>
</organism>
<keyword evidence="6 9" id="KW-0472">Membrane</keyword>
<accession>A0A437GZD9</accession>
<dbReference type="PANTHER" id="PTHR30558">
    <property type="entry name" value="EXBD MEMBRANE COMPONENT OF PMF-DRIVEN MACROMOLECULE IMPORT SYSTEM"/>
    <property type="match status" value="1"/>
</dbReference>
<dbReference type="EMBL" id="RXOL01000001">
    <property type="protein sequence ID" value="RVQ68727.1"/>
    <property type="molecule type" value="Genomic_DNA"/>
</dbReference>
<gene>
    <name evidence="10" type="ORF">EKN06_00380</name>
</gene>
<reference evidence="10 11" key="1">
    <citation type="submission" date="2018-12" db="EMBL/GenBank/DDBJ databases">
        <title>Croceicoccus ponticola sp. nov., a lipolytic bacterium isolated from seawater.</title>
        <authorList>
            <person name="Yoon J.-H."/>
        </authorList>
    </citation>
    <scope>NUCLEOTIDE SEQUENCE [LARGE SCALE GENOMIC DNA]</scope>
    <source>
        <strain evidence="10 11">GM-16</strain>
    </source>
</reference>
<dbReference type="InterPro" id="IPR003400">
    <property type="entry name" value="ExbD"/>
</dbReference>
<dbReference type="OrthoDB" id="9798629at2"/>
<dbReference type="GO" id="GO:0005886">
    <property type="term" value="C:plasma membrane"/>
    <property type="evidence" value="ECO:0007669"/>
    <property type="project" value="UniProtKB-SubCell"/>
</dbReference>
<evidence type="ECO:0000256" key="6">
    <source>
        <dbReference type="ARBA" id="ARBA00023136"/>
    </source>
</evidence>
<sequence length="151" mass="15823">MGAGLTGSGGGRSRRRGRGGRAPMAEINVTPMVDVMLVLLIIFMVAAPLMVAGVPVDLPDSQADALDNQDRQVTISLDAQGLIYIDEDRVPAGALEERLAMISPSGETAPPVVLRADKALDYGRVVAVMGTLNRAGFRQISLVTHGSSESP</sequence>
<proteinExistence type="inferred from homology"/>
<dbReference type="Pfam" id="PF02472">
    <property type="entry name" value="ExbD"/>
    <property type="match status" value="1"/>
</dbReference>
<comment type="caution">
    <text evidence="10">The sequence shown here is derived from an EMBL/GenBank/DDBJ whole genome shotgun (WGS) entry which is preliminary data.</text>
</comment>
<comment type="similarity">
    <text evidence="2 7">Belongs to the ExbD/TolR family.</text>
</comment>
<comment type="subcellular location">
    <subcellularLocation>
        <location evidence="1">Cell membrane</location>
        <topology evidence="1">Single-pass membrane protein</topology>
    </subcellularLocation>
    <subcellularLocation>
        <location evidence="7">Cell membrane</location>
        <topology evidence="7">Single-pass type II membrane protein</topology>
    </subcellularLocation>
</comment>
<keyword evidence="11" id="KW-1185">Reference proteome</keyword>
<keyword evidence="7" id="KW-0813">Transport</keyword>
<keyword evidence="5 9" id="KW-1133">Transmembrane helix</keyword>
<evidence type="ECO:0000256" key="1">
    <source>
        <dbReference type="ARBA" id="ARBA00004162"/>
    </source>
</evidence>
<evidence type="ECO:0000313" key="10">
    <source>
        <dbReference type="EMBL" id="RVQ68727.1"/>
    </source>
</evidence>
<evidence type="ECO:0000256" key="5">
    <source>
        <dbReference type="ARBA" id="ARBA00022989"/>
    </source>
</evidence>
<keyword evidence="7" id="KW-0653">Protein transport</keyword>
<evidence type="ECO:0000313" key="11">
    <source>
        <dbReference type="Proteomes" id="UP000283003"/>
    </source>
</evidence>
<keyword evidence="4 7" id="KW-0812">Transmembrane</keyword>
<evidence type="ECO:0000256" key="8">
    <source>
        <dbReference type="SAM" id="MobiDB-lite"/>
    </source>
</evidence>
<feature type="compositionally biased region" description="Gly residues" evidence="8">
    <location>
        <begin position="1"/>
        <end position="11"/>
    </location>
</feature>
<keyword evidence="3" id="KW-1003">Cell membrane</keyword>